<feature type="binding site" evidence="27">
    <location>
        <position position="72"/>
    </location>
    <ligand>
        <name>Zn(2+)</name>
        <dbReference type="ChEBI" id="CHEBI:29105"/>
        <label>1</label>
        <note>catalytic</note>
    </ligand>
</feature>
<comment type="catalytic activity">
    <reaction evidence="16">
        <text>goralatide + H2O = N-acetyl-L-seryl-L-aspartate + L-lysyl-L-proline</text>
        <dbReference type="Rhea" id="RHEA:71455"/>
        <dbReference type="ChEBI" id="CHEBI:15377"/>
        <dbReference type="ChEBI" id="CHEBI:190701"/>
        <dbReference type="ChEBI" id="CHEBI:190702"/>
        <dbReference type="ChEBI" id="CHEBI:190703"/>
    </reaction>
    <physiologicalReaction direction="left-to-right" evidence="16">
        <dbReference type="Rhea" id="RHEA:71456"/>
    </physiologicalReaction>
</comment>
<reference evidence="32" key="3">
    <citation type="submission" date="2025-09" db="UniProtKB">
        <authorList>
            <consortium name="Ensembl"/>
        </authorList>
    </citation>
    <scope>IDENTIFICATION</scope>
</reference>
<name>H2YVV0_CIOSA</name>
<comment type="catalytic activity">
    <reaction evidence="20">
        <text>substance P + H2O = substance P(1-8) + Gly-L-Leu-L-Met-NH2</text>
        <dbReference type="Rhea" id="RHEA:71463"/>
        <dbReference type="ChEBI" id="CHEBI:15377"/>
        <dbReference type="ChEBI" id="CHEBI:190692"/>
        <dbReference type="ChEBI" id="CHEBI:190694"/>
        <dbReference type="ChEBI" id="CHEBI:190699"/>
    </reaction>
    <physiologicalReaction direction="left-to-right" evidence="20">
        <dbReference type="Rhea" id="RHEA:71464"/>
    </physiologicalReaction>
</comment>
<dbReference type="GO" id="GO:0004180">
    <property type="term" value="F:carboxypeptidase activity"/>
    <property type="evidence" value="ECO:0007669"/>
    <property type="project" value="UniProtKB-KW"/>
</dbReference>
<evidence type="ECO:0000256" key="21">
    <source>
        <dbReference type="ARBA" id="ARBA00049273"/>
    </source>
</evidence>
<dbReference type="GO" id="GO:0008241">
    <property type="term" value="F:peptidyl-dipeptidase activity"/>
    <property type="evidence" value="ECO:0007669"/>
    <property type="project" value="UniProtKB-EC"/>
</dbReference>
<dbReference type="CDD" id="cd06461">
    <property type="entry name" value="M2_ACE"/>
    <property type="match status" value="1"/>
</dbReference>
<protein>
    <recommendedName>
        <fullName evidence="13 31">Angiotensin-converting enzyme</fullName>
        <ecNumber evidence="31">3.4.-.-</ecNumber>
    </recommendedName>
</protein>
<reference evidence="32" key="2">
    <citation type="submission" date="2025-08" db="UniProtKB">
        <authorList>
            <consortium name="Ensembl"/>
        </authorList>
    </citation>
    <scope>IDENTIFICATION</scope>
</reference>
<evidence type="ECO:0000256" key="4">
    <source>
        <dbReference type="ARBA" id="ARBA00022670"/>
    </source>
</evidence>
<feature type="active site" description="Proton donor 2" evidence="25">
    <location>
        <position position="198"/>
    </location>
</feature>
<evidence type="ECO:0000256" key="25">
    <source>
        <dbReference type="PIRSR" id="PIRSR601548-11"/>
    </source>
</evidence>
<comment type="caution">
    <text evidence="30">Lacks conserved residue(s) required for the propagation of feature annotation.</text>
</comment>
<evidence type="ECO:0000256" key="1">
    <source>
        <dbReference type="ARBA" id="ARBA00001923"/>
    </source>
</evidence>
<dbReference type="PRINTS" id="PR00791">
    <property type="entry name" value="PEPDIPTASEA"/>
</dbReference>
<keyword evidence="7 31" id="KW-0378">Hydrolase</keyword>
<reference evidence="33" key="1">
    <citation type="submission" date="2003-08" db="EMBL/GenBank/DDBJ databases">
        <authorList>
            <person name="Birren B."/>
            <person name="Nusbaum C."/>
            <person name="Abebe A."/>
            <person name="Abouelleil A."/>
            <person name="Adekoya E."/>
            <person name="Ait-zahra M."/>
            <person name="Allen N."/>
            <person name="Allen T."/>
            <person name="An P."/>
            <person name="Anderson M."/>
            <person name="Anderson S."/>
            <person name="Arachchi H."/>
            <person name="Armbruster J."/>
            <person name="Bachantsang P."/>
            <person name="Baldwin J."/>
            <person name="Barry A."/>
            <person name="Bayul T."/>
            <person name="Blitshsteyn B."/>
            <person name="Bloom T."/>
            <person name="Blye J."/>
            <person name="Boguslavskiy L."/>
            <person name="Borowsky M."/>
            <person name="Boukhgalter B."/>
            <person name="Brunache A."/>
            <person name="Butler J."/>
            <person name="Calixte N."/>
            <person name="Calvo S."/>
            <person name="Camarata J."/>
            <person name="Campo K."/>
            <person name="Chang J."/>
            <person name="Cheshatsang Y."/>
            <person name="Citroen M."/>
            <person name="Collymore A."/>
            <person name="Considine T."/>
            <person name="Cook A."/>
            <person name="Cooke P."/>
            <person name="Corum B."/>
            <person name="Cuomo C."/>
            <person name="David R."/>
            <person name="Dawoe T."/>
            <person name="Degray S."/>
            <person name="Dodge S."/>
            <person name="Dooley K."/>
            <person name="Dorje P."/>
            <person name="Dorjee K."/>
            <person name="Dorris L."/>
            <person name="Duffey N."/>
            <person name="Dupes A."/>
            <person name="Elkins T."/>
            <person name="Engels R."/>
            <person name="Erickson J."/>
            <person name="Farina A."/>
            <person name="Faro S."/>
            <person name="Ferreira P."/>
            <person name="Fischer H."/>
            <person name="Fitzgerald M."/>
            <person name="Foley K."/>
            <person name="Gage D."/>
            <person name="Galagan J."/>
            <person name="Gearin G."/>
            <person name="Gnerre S."/>
            <person name="Gnirke A."/>
            <person name="Goyette A."/>
            <person name="Graham J."/>
            <person name="Grandbois E."/>
            <person name="Gyaltsen K."/>
            <person name="Hafez N."/>
            <person name="Hagopian D."/>
            <person name="Hagos B."/>
            <person name="Hall J."/>
            <person name="Hatcher B."/>
            <person name="Heller A."/>
            <person name="Higgins H."/>
            <person name="Honan T."/>
            <person name="Horn A."/>
            <person name="Houde N."/>
            <person name="Hughes L."/>
            <person name="Hulme W."/>
            <person name="Husby E."/>
            <person name="Iliev I."/>
            <person name="Jaffe D."/>
            <person name="Jones C."/>
            <person name="Kamal M."/>
            <person name="Kamat A."/>
            <person name="Kamvysselis M."/>
            <person name="Karlsson E."/>
            <person name="Kells C."/>
            <person name="Kieu A."/>
            <person name="Kisner P."/>
            <person name="Kodira C."/>
            <person name="Kulbokas E."/>
            <person name="Labutti K."/>
            <person name="Lama D."/>
            <person name="Landers T."/>
            <person name="Leger J."/>
            <person name="Levine S."/>
            <person name="Lewis D."/>
            <person name="Lewis T."/>
            <person name="Lindblad-toh K."/>
            <person name="Liu X."/>
            <person name="Lokyitsang T."/>
            <person name="Lokyitsang Y."/>
            <person name="Lucien O."/>
            <person name="Lui A."/>
            <person name="Ma L.J."/>
            <person name="Mabbitt R."/>
            <person name="Macdonald J."/>
            <person name="Maclean C."/>
            <person name="Major J."/>
            <person name="Manning J."/>
            <person name="Marabella R."/>
            <person name="Maru K."/>
            <person name="Matthews C."/>
            <person name="Mauceli E."/>
            <person name="Mccarthy M."/>
            <person name="Mcdonough S."/>
            <person name="Mcghee T."/>
            <person name="Meldrim J."/>
            <person name="Meneus L."/>
            <person name="Mesirov J."/>
            <person name="Mihalev A."/>
            <person name="Mihova T."/>
            <person name="Mikkelsen T."/>
            <person name="Mlenga V."/>
            <person name="Moru K."/>
            <person name="Mozes J."/>
            <person name="Mulrain L."/>
            <person name="Munson G."/>
            <person name="Naylor J."/>
            <person name="Newes C."/>
            <person name="Nguyen C."/>
            <person name="Nguyen N."/>
            <person name="Nguyen T."/>
            <person name="Nicol R."/>
            <person name="Nielsen C."/>
            <person name="Nizzari M."/>
            <person name="Norbu C."/>
            <person name="Norbu N."/>
            <person name="O'donnell P."/>
            <person name="Okoawo O."/>
            <person name="O'leary S."/>
            <person name="Omotosho B."/>
            <person name="O'neill K."/>
            <person name="Osman S."/>
            <person name="Parker S."/>
            <person name="Perrin D."/>
            <person name="Phunkhang P."/>
            <person name="Piqani B."/>
            <person name="Purcell S."/>
            <person name="Rachupka T."/>
            <person name="Ramasamy U."/>
            <person name="Rameau R."/>
            <person name="Ray V."/>
            <person name="Raymond C."/>
            <person name="Retta R."/>
            <person name="Richardson S."/>
            <person name="Rise C."/>
            <person name="Rodriguez J."/>
            <person name="Rogers J."/>
            <person name="Rogov P."/>
            <person name="Rutman M."/>
            <person name="Schupbach R."/>
            <person name="Seaman C."/>
            <person name="Settipalli S."/>
            <person name="Sharpe T."/>
            <person name="Sheridan J."/>
            <person name="Sherpa N."/>
            <person name="Shi J."/>
            <person name="Smirnov S."/>
            <person name="Smith C."/>
            <person name="Sougnez C."/>
            <person name="Spencer B."/>
            <person name="Stalker J."/>
            <person name="Stange-thomann N."/>
            <person name="Stavropoulos S."/>
            <person name="Stetson K."/>
            <person name="Stone C."/>
            <person name="Stone S."/>
            <person name="Stubbs M."/>
            <person name="Talamas J."/>
            <person name="Tchuinga P."/>
            <person name="Tenzing P."/>
            <person name="Tesfaye S."/>
            <person name="Theodore J."/>
            <person name="Thoulutsang Y."/>
            <person name="Topham K."/>
            <person name="Towey S."/>
            <person name="Tsamla T."/>
            <person name="Tsomo N."/>
            <person name="Vallee D."/>
            <person name="Vassiliev H."/>
            <person name="Venkataraman V."/>
            <person name="Vinson J."/>
            <person name="Vo A."/>
            <person name="Wade C."/>
            <person name="Wang S."/>
            <person name="Wangchuk T."/>
            <person name="Wangdi T."/>
            <person name="Whittaker C."/>
            <person name="Wilkinson J."/>
            <person name="Wu Y."/>
            <person name="Wyman D."/>
            <person name="Yadav S."/>
            <person name="Yang S."/>
            <person name="Yang X."/>
            <person name="Yeager S."/>
            <person name="Yee E."/>
            <person name="Young G."/>
            <person name="Zainoun J."/>
            <person name="Zembeck L."/>
            <person name="Zimmer A."/>
            <person name="Zody M."/>
            <person name="Lander E."/>
        </authorList>
    </citation>
    <scope>NUCLEOTIDE SEQUENCE [LARGE SCALE GENOMIC DNA]</scope>
</reference>
<evidence type="ECO:0000256" key="31">
    <source>
        <dbReference type="RuleBase" id="RU361144"/>
    </source>
</evidence>
<evidence type="ECO:0000256" key="29">
    <source>
        <dbReference type="PIRSR" id="PIRSR601548-8"/>
    </source>
</evidence>
<feature type="binding site" evidence="29">
    <location>
        <position position="96"/>
    </location>
    <ligand>
        <name>Zn(2+)</name>
        <dbReference type="ChEBI" id="CHEBI:29105"/>
        <label>2</label>
        <note>catalytic</note>
    </ligand>
</feature>
<feature type="active site" description="Proton donor 1" evidence="24">
    <location>
        <position position="198"/>
    </location>
</feature>
<evidence type="ECO:0000256" key="16">
    <source>
        <dbReference type="ARBA" id="ARBA00047642"/>
    </source>
</evidence>
<comment type="catalytic activity">
    <reaction evidence="23">
        <text>substance P + H2O = substance P(1-9) + L-Leu-L-Met-NH2</text>
        <dbReference type="Rhea" id="RHEA:71459"/>
        <dbReference type="ChEBI" id="CHEBI:15377"/>
        <dbReference type="ChEBI" id="CHEBI:190692"/>
        <dbReference type="ChEBI" id="CHEBI:190693"/>
        <dbReference type="ChEBI" id="CHEBI:190700"/>
    </reaction>
    <physiologicalReaction direction="left-to-right" evidence="23">
        <dbReference type="Rhea" id="RHEA:71460"/>
    </physiologicalReaction>
</comment>
<dbReference type="Ensembl" id="ENSCSAVT00000009578.1">
    <property type="protein sequence ID" value="ENSCSAVP00000009461.1"/>
    <property type="gene ID" value="ENSCSAVG00000005563.1"/>
</dbReference>
<evidence type="ECO:0000256" key="9">
    <source>
        <dbReference type="ARBA" id="ARBA00023049"/>
    </source>
</evidence>
<evidence type="ECO:0000313" key="32">
    <source>
        <dbReference type="Ensembl" id="ENSCSAVP00000009461.1"/>
    </source>
</evidence>
<evidence type="ECO:0000256" key="30">
    <source>
        <dbReference type="PROSITE-ProRule" id="PRU01355"/>
    </source>
</evidence>
<dbReference type="STRING" id="51511.ENSCSAVP00000009461"/>
<dbReference type="GO" id="GO:0006508">
    <property type="term" value="P:proteolysis"/>
    <property type="evidence" value="ECO:0007669"/>
    <property type="project" value="UniProtKB-KW"/>
</dbReference>
<keyword evidence="10 28" id="KW-1015">Disulfide bond</keyword>
<dbReference type="PANTHER" id="PTHR10514:SF27">
    <property type="entry name" value="ANGIOTENSIN-CONVERTING ENZYME"/>
    <property type="match status" value="1"/>
</dbReference>
<dbReference type="FunFam" id="1.10.1370.30:FF:000004">
    <property type="entry name" value="Angiotensin-converting enzyme"/>
    <property type="match status" value="1"/>
</dbReference>
<dbReference type="SUPFAM" id="SSF55486">
    <property type="entry name" value="Metalloproteases ('zincins'), catalytic domain"/>
    <property type="match status" value="1"/>
</dbReference>
<feature type="binding site" evidence="27">
    <location>
        <position position="96"/>
    </location>
    <ligand>
        <name>Zn(2+)</name>
        <dbReference type="ChEBI" id="CHEBI:29105"/>
        <label>1</label>
        <note>catalytic</note>
    </ligand>
</feature>
<evidence type="ECO:0000256" key="22">
    <source>
        <dbReference type="ARBA" id="ARBA00049305"/>
    </source>
</evidence>
<evidence type="ECO:0000256" key="19">
    <source>
        <dbReference type="ARBA" id="ARBA00048231"/>
    </source>
</evidence>
<evidence type="ECO:0000313" key="33">
    <source>
        <dbReference type="Proteomes" id="UP000007875"/>
    </source>
</evidence>
<comment type="catalytic activity">
    <reaction evidence="12">
        <text>Release of a C-terminal dipeptide, oligopeptide-|-Xaa-Yaa, when Xaa is not Pro, and Yaa is neither Asp nor Glu. Thus, conversion of angiotensin I to angiotensin II, with increase in vasoconstrictor activity, but no action on angiotensin II.</text>
        <dbReference type="EC" id="3.4.15.1"/>
    </reaction>
</comment>
<evidence type="ECO:0000256" key="6">
    <source>
        <dbReference type="ARBA" id="ARBA00022729"/>
    </source>
</evidence>
<keyword evidence="9 31" id="KW-0482">Metalloprotease</keyword>
<evidence type="ECO:0000256" key="24">
    <source>
        <dbReference type="PIRSR" id="PIRSR601548-1"/>
    </source>
</evidence>
<evidence type="ECO:0000256" key="10">
    <source>
        <dbReference type="ARBA" id="ARBA00023157"/>
    </source>
</evidence>
<keyword evidence="11 31" id="KW-0325">Glycoprotein</keyword>
<comment type="cofactor">
    <cofactor evidence="31">
        <name>Zn(2+)</name>
        <dbReference type="ChEBI" id="CHEBI:29105"/>
    </cofactor>
    <text evidence="31">Binds 1 zinc ion per subunit.</text>
</comment>
<keyword evidence="3 31" id="KW-0121">Carboxypeptidase</keyword>
<dbReference type="EC" id="3.4.-.-" evidence="31"/>
<comment type="catalytic activity">
    <reaction evidence="18">
        <text>Met-enkephalin + H2O = L-phenylalanyl-L-methionine + L-tyrosylglycylglycine</text>
        <dbReference type="Rhea" id="RHEA:71483"/>
        <dbReference type="ChEBI" id="CHEBI:15377"/>
        <dbReference type="ChEBI" id="CHEBI:189868"/>
        <dbReference type="ChEBI" id="CHEBI:190708"/>
        <dbReference type="ChEBI" id="CHEBI:190709"/>
    </reaction>
    <physiologicalReaction direction="left-to-right" evidence="18">
        <dbReference type="Rhea" id="RHEA:71484"/>
    </physiologicalReaction>
</comment>
<evidence type="ECO:0000256" key="15">
    <source>
        <dbReference type="ARBA" id="ARBA00047629"/>
    </source>
</evidence>
<evidence type="ECO:0000256" key="11">
    <source>
        <dbReference type="ARBA" id="ARBA00023180"/>
    </source>
</evidence>
<evidence type="ECO:0000256" key="27">
    <source>
        <dbReference type="PIRSR" id="PIRSR601548-3"/>
    </source>
</evidence>
<evidence type="ECO:0000256" key="5">
    <source>
        <dbReference type="ARBA" id="ARBA00022723"/>
    </source>
</evidence>
<dbReference type="GO" id="GO:0046872">
    <property type="term" value="F:metal ion binding"/>
    <property type="evidence" value="ECO:0007669"/>
    <property type="project" value="UniProtKB-KW"/>
</dbReference>
<sequence length="353" mass="40250">MFHVADDFFGDMGLARCPEEFWSGTMFTKPDDRDVVCHASAWDFYNRKDFRIKMCTQINQNDFVTIHHELGHIQYYLQYKHLPVSFRRGANPGFHEAVGDTLALSVGTLDHMYKLGLIDKPEDSPEADINYLMSVALDKLAFVPFGYLMDKWRWDVFSGRTSTENMNQVWWDYRLRYQGVAPPVDRNENDFDPGAKFHIANDVPYIRYFVSTVVQFQFYDALCKEANHTGDLFKCDFNGTKAAGDKLAAMLQLGSSVKWEDALEQITGSREMTSSSLVTYFQPLLTFLKTENAKNGDVVGWPEYSWQPPTNTVDGEGEVKLIDDKGNSGSTAKAGPLMFLALSLVFVTRFLFE</sequence>
<evidence type="ECO:0000256" key="13">
    <source>
        <dbReference type="ARBA" id="ARBA00039858"/>
    </source>
</evidence>
<accession>H2YVV0</accession>
<keyword evidence="33" id="KW-1185">Reference proteome</keyword>
<feature type="active site" description="Proton acceptor 1" evidence="24">
    <location>
        <position position="69"/>
    </location>
</feature>
<evidence type="ECO:0000256" key="28">
    <source>
        <dbReference type="PIRSR" id="PIRSR601548-4"/>
    </source>
</evidence>
<feature type="binding site" evidence="27">
    <location>
        <position position="68"/>
    </location>
    <ligand>
        <name>Zn(2+)</name>
        <dbReference type="ChEBI" id="CHEBI:29105"/>
        <label>1</label>
        <note>catalytic</note>
    </ligand>
</feature>
<evidence type="ECO:0000256" key="20">
    <source>
        <dbReference type="ARBA" id="ARBA00049116"/>
    </source>
</evidence>
<comment type="similarity">
    <text evidence="2 30 31">Belongs to the peptidase M2 family.</text>
</comment>
<evidence type="ECO:0000256" key="17">
    <source>
        <dbReference type="ARBA" id="ARBA00047862"/>
    </source>
</evidence>
<keyword evidence="8 27" id="KW-0862">Zinc</keyword>
<dbReference type="Gene3D" id="1.10.1370.30">
    <property type="match status" value="1"/>
</dbReference>
<keyword evidence="4 31" id="KW-0645">Protease</keyword>
<comment type="catalytic activity">
    <reaction evidence="19">
        <text>Leu-enkephalin + H2O = L-tyrosylglycylglycine + L-phenylalanyl-L-leucine</text>
        <dbReference type="Rhea" id="RHEA:71487"/>
        <dbReference type="ChEBI" id="CHEBI:15377"/>
        <dbReference type="ChEBI" id="CHEBI:190689"/>
        <dbReference type="ChEBI" id="CHEBI:190708"/>
        <dbReference type="ChEBI" id="CHEBI:190710"/>
    </reaction>
    <physiologicalReaction direction="left-to-right" evidence="19">
        <dbReference type="Rhea" id="RHEA:71488"/>
    </physiologicalReaction>
</comment>
<feature type="binding site" evidence="29">
    <location>
        <position position="68"/>
    </location>
    <ligand>
        <name>Zn(2+)</name>
        <dbReference type="ChEBI" id="CHEBI:29105"/>
        <label>2</label>
        <note>catalytic</note>
    </ligand>
</feature>
<dbReference type="OMA" id="EVICHAT"/>
<evidence type="ECO:0000256" key="7">
    <source>
        <dbReference type="ARBA" id="ARBA00022801"/>
    </source>
</evidence>
<proteinExistence type="inferred from homology"/>
<dbReference type="PROSITE" id="PS52011">
    <property type="entry name" value="PEPTIDASE_M2"/>
    <property type="match status" value="1"/>
</dbReference>
<feature type="binding site" evidence="26">
    <location>
        <position position="207"/>
    </location>
    <ligand>
        <name>chloride</name>
        <dbReference type="ChEBI" id="CHEBI:17996"/>
        <label>1</label>
    </ligand>
</feature>
<evidence type="ECO:0000256" key="23">
    <source>
        <dbReference type="ARBA" id="ARBA00049470"/>
    </source>
</evidence>
<keyword evidence="5 27" id="KW-0479">Metal-binding</keyword>
<dbReference type="eggNOG" id="KOG3690">
    <property type="taxonomic scope" value="Eukaryota"/>
</dbReference>
<keyword evidence="6" id="KW-0732">Signal</keyword>
<evidence type="ECO:0000256" key="18">
    <source>
        <dbReference type="ARBA" id="ARBA00048012"/>
    </source>
</evidence>
<comment type="catalytic activity">
    <reaction evidence="22">
        <text>bradykinin + H2O = L-Phe-L-Arg + bradykinin(1-7)</text>
        <dbReference type="Rhea" id="RHEA:71451"/>
        <dbReference type="ChEBI" id="CHEBI:15377"/>
        <dbReference type="ChEBI" id="CHEBI:132988"/>
        <dbReference type="ChEBI" id="CHEBI:133147"/>
        <dbReference type="ChEBI" id="CHEBI:147352"/>
    </reaction>
    <physiologicalReaction direction="left-to-right" evidence="22">
        <dbReference type="Rhea" id="RHEA:71452"/>
    </physiologicalReaction>
</comment>
<feature type="active site" description="Proton acceptor 2" evidence="25">
    <location>
        <position position="69"/>
    </location>
</feature>
<comment type="catalytic activity">
    <reaction evidence="17">
        <text>angiotensin I + H2O = L-histidyl-L-leucine + angiotensin II</text>
        <dbReference type="Rhea" id="RHEA:63560"/>
        <dbReference type="ChEBI" id="CHEBI:15377"/>
        <dbReference type="ChEBI" id="CHEBI:58506"/>
        <dbReference type="ChEBI" id="CHEBI:147350"/>
        <dbReference type="ChEBI" id="CHEBI:147392"/>
        <dbReference type="EC" id="3.4.15.1"/>
    </reaction>
    <physiologicalReaction direction="left-to-right" evidence="17">
        <dbReference type="Rhea" id="RHEA:63561"/>
    </physiologicalReaction>
</comment>
<dbReference type="HOGENOM" id="CLU_808813_0_0_1"/>
<feature type="binding site" evidence="29">
    <location>
        <position position="72"/>
    </location>
    <ligand>
        <name>Zn(2+)</name>
        <dbReference type="ChEBI" id="CHEBI:29105"/>
        <label>2</label>
        <note>catalytic</note>
    </ligand>
</feature>
<evidence type="ECO:0000256" key="2">
    <source>
        <dbReference type="ARBA" id="ARBA00008139"/>
    </source>
</evidence>
<dbReference type="GO" id="GO:0005886">
    <property type="term" value="C:plasma membrane"/>
    <property type="evidence" value="ECO:0007669"/>
    <property type="project" value="TreeGrafter"/>
</dbReference>
<comment type="catalytic activity">
    <reaction evidence="21">
        <text>neurotensin + H2O = neurotensin(1-11) + L-isoleucyl-L-leucine</text>
        <dbReference type="Rhea" id="RHEA:71475"/>
        <dbReference type="ChEBI" id="CHEBI:15377"/>
        <dbReference type="ChEBI" id="CHEBI:147362"/>
        <dbReference type="ChEBI" id="CHEBI:190704"/>
        <dbReference type="ChEBI" id="CHEBI:190706"/>
    </reaction>
    <physiologicalReaction direction="left-to-right" evidence="21">
        <dbReference type="Rhea" id="RHEA:71476"/>
    </physiologicalReaction>
</comment>
<evidence type="ECO:0000256" key="12">
    <source>
        <dbReference type="ARBA" id="ARBA00036868"/>
    </source>
</evidence>
<evidence type="ECO:0000256" key="14">
    <source>
        <dbReference type="ARBA" id="ARBA00047529"/>
    </source>
</evidence>
<dbReference type="GeneTree" id="ENSGT00940000163600"/>
<dbReference type="InterPro" id="IPR001548">
    <property type="entry name" value="Peptidase_M2"/>
</dbReference>
<organism evidence="32 33">
    <name type="scientific">Ciona savignyi</name>
    <name type="common">Pacific transparent sea squirt</name>
    <dbReference type="NCBI Taxonomy" id="51511"/>
    <lineage>
        <taxon>Eukaryota</taxon>
        <taxon>Metazoa</taxon>
        <taxon>Chordata</taxon>
        <taxon>Tunicata</taxon>
        <taxon>Ascidiacea</taxon>
        <taxon>Phlebobranchia</taxon>
        <taxon>Cionidae</taxon>
        <taxon>Ciona</taxon>
    </lineage>
</organism>
<dbReference type="Proteomes" id="UP000007875">
    <property type="component" value="Unassembled WGS sequence"/>
</dbReference>
<dbReference type="PANTHER" id="PTHR10514">
    <property type="entry name" value="ANGIOTENSIN-CONVERTING ENZYME"/>
    <property type="match status" value="1"/>
</dbReference>
<dbReference type="Pfam" id="PF01401">
    <property type="entry name" value="Peptidase_M2"/>
    <property type="match status" value="1"/>
</dbReference>
<dbReference type="GO" id="GO:0008237">
    <property type="term" value="F:metallopeptidase activity"/>
    <property type="evidence" value="ECO:0007669"/>
    <property type="project" value="UniProtKB-KW"/>
</dbReference>
<comment type="cofactor">
    <cofactor evidence="1">
        <name>chloride</name>
        <dbReference type="ChEBI" id="CHEBI:17996"/>
    </cofactor>
</comment>
<dbReference type="MEROPS" id="M02.004"/>
<comment type="catalytic activity">
    <reaction evidence="14">
        <text>Met-enkephalin-Arg-Phe + H2O = L-arginyl-L-phenylalanine + Met-enkephalin</text>
        <dbReference type="Rhea" id="RHEA:70675"/>
        <dbReference type="ChEBI" id="CHEBI:15377"/>
        <dbReference type="ChEBI" id="CHEBI:189868"/>
        <dbReference type="ChEBI" id="CHEBI:189869"/>
        <dbReference type="ChEBI" id="CHEBI:189870"/>
    </reaction>
    <physiologicalReaction direction="left-to-right" evidence="14">
        <dbReference type="Rhea" id="RHEA:70676"/>
    </physiologicalReaction>
</comment>
<feature type="disulfide bond" evidence="28">
    <location>
        <begin position="223"/>
        <end position="235"/>
    </location>
</feature>
<dbReference type="AlphaFoldDB" id="H2YVV0"/>
<evidence type="ECO:0000256" key="8">
    <source>
        <dbReference type="ARBA" id="ARBA00022833"/>
    </source>
</evidence>
<evidence type="ECO:0000256" key="3">
    <source>
        <dbReference type="ARBA" id="ARBA00022645"/>
    </source>
</evidence>
<feature type="disulfide bond" evidence="28 30">
    <location>
        <begin position="37"/>
        <end position="55"/>
    </location>
</feature>
<dbReference type="InParanoid" id="H2YVV0"/>
<evidence type="ECO:0000256" key="26">
    <source>
        <dbReference type="PIRSR" id="PIRSR601548-2"/>
    </source>
</evidence>
<comment type="catalytic activity">
    <reaction evidence="15">
        <text>substance P + H2O = L-Phe-L-Phe-Gly-L-Leu-L-Met-NH2 + substance P(1-6)</text>
        <dbReference type="Rhea" id="RHEA:71471"/>
        <dbReference type="ChEBI" id="CHEBI:15377"/>
        <dbReference type="ChEBI" id="CHEBI:190692"/>
        <dbReference type="ChEBI" id="CHEBI:190696"/>
        <dbReference type="ChEBI" id="CHEBI:190697"/>
    </reaction>
    <physiologicalReaction direction="left-to-right" evidence="15">
        <dbReference type="Rhea" id="RHEA:71472"/>
    </physiologicalReaction>
</comment>